<feature type="transmembrane region" description="Helical" evidence="3">
    <location>
        <begin position="1214"/>
        <end position="1231"/>
    </location>
</feature>
<evidence type="ECO:0000313" key="6">
    <source>
        <dbReference type="Proteomes" id="UP000796880"/>
    </source>
</evidence>
<dbReference type="PANTHER" id="PTHR34677">
    <property type="match status" value="1"/>
</dbReference>
<dbReference type="PROSITE" id="PS51163">
    <property type="entry name" value="YRDC"/>
    <property type="match status" value="1"/>
</dbReference>
<feature type="transmembrane region" description="Helical" evidence="3">
    <location>
        <begin position="982"/>
        <end position="1002"/>
    </location>
</feature>
<dbReference type="NCBIfam" id="TIGR00057">
    <property type="entry name" value="L-threonylcarbamoyladenylate synthase"/>
    <property type="match status" value="1"/>
</dbReference>
<keyword evidence="3" id="KW-1133">Transmembrane helix</keyword>
<sequence>MACEAKLYGHHHEALSLSSMSMFATHRLRPYPSSVPCGPAKPYRLQVLALAVKRSPKRLKYATPRFNKVDDLLYVEVDPSGADTWKLERVVNLLKEGAVGVIPTDTVYAMVCDLRNQSAIERLRRIKNIEPLKPLAILCRSFRDIDTYTTGFPRGDGHGHANIFRAVKHCLPGPYTFILTASKELPKQCIRYGTTAAKYSSRKNVGVRMPNDSICQAILEKMDAPLISTSVKSFKENEWIVDPVVIADTYGPEGLDFVVDGGVRLADPSTVVDMTMVPPKIIRQGKGPKLEWMVQEVSNESNGEKLRFMAHTQTCCTIFDDSNVHWRRDPKCNILLLVLHLPNPVESTVLIRFHQTPSARSRYSYAVFRYSFETLNGSNACQDNSCSIYCQLDGKTLNPCPANVIVLKNLAVNHDHKFLLNVTTSGGQRNSSSYSWFIDTISPTATISGKQEYTNAERIVIDVTFSEACTERSGFKCLNPSNCDVIIKGPAHVNASSLRVIKPGINYKLDVILSLKSLFGRVVITMADSICTDKAGNPFTRTNGSSIIIHFDRRPVQVDLWTTVPSYELVLDGVPRTVLATNKMEDLKIFLDFSIPILNSTQEILNALHVNSGNLIPIHDRNQGSRRFDFELKNVSRTEIVTVELQASLVIGRTGAPVSSAASITFLYDSVEPGVWLSTSSPNFTGESNINVVVEFTKPVFGFEASMVKVNGGKITRFEKLSGALYSVTVLAVTENLVSVTVPAQTVNDISGNSNLASNQLEVKHYSIPSISVALHSFVTAGILATSLAAAVLSLSYANLGAMDTLASGSANIVASDPSINLHGMVGHVQVFALSDWLSINQPIEYSETTKGLRWLIPRQKLPWKKDSASGWAHHVFLAEDRLTKKFSTFSEGWSSNEKANYQIDFYLTNKSYMHSVPMDIDPKSGRLQGQTNMNLRNTPYGLTLDTREYFIYFLRGEPLSASNVLKRMENNKGWQDMEMNLFWLGVGGGGLVILHVLVLLFLRWRTGTTAHGILSVPRFELFLLILMLPCISQSSTFLIRGGTAGGIITGALLLAIPAAFILSVCLFLVIAIFSGVLAQFKEVKYVDTEEPWYTKLWFFFTMRPIVGKWFCREGLPSSFFARFGIIFDSQKGPSQFVFVDQNDPNTMPKWTESGHNGIGRMRALSSDDSIEEIKIPLSRRLLGSARSFYIVLDLLRRVSLGIVSGTYPSKKASQSMFALTITLVQFMYLFTLKPYISRGIHMVESVSLLCEVGIFVLFITTTSTNPTETQIQGYTMLALLFIAFVTQLINEWYALISSLVRLSQPYKNSLKLGLKFAARGLILPFLPRKHWSGFIPASSQPKTGLVPVLPLTSENEMKRRDVRAPCIDPISSMSATVVPVLSPGSPGPIVIQMTGSVTTETNLSSQRAGEGKRLKGPKLEPKSDLKKLRELARASFSGDPKGEEASTSYGYRM</sequence>
<feature type="compositionally biased region" description="Basic and acidic residues" evidence="2">
    <location>
        <begin position="1410"/>
        <end position="1433"/>
    </location>
</feature>
<keyword evidence="3" id="KW-0472">Membrane</keyword>
<feature type="transmembrane region" description="Helical" evidence="3">
    <location>
        <begin position="1272"/>
        <end position="1294"/>
    </location>
</feature>
<feature type="domain" description="YrdC-like" evidence="4">
    <location>
        <begin position="84"/>
        <end position="287"/>
    </location>
</feature>
<evidence type="ECO:0000313" key="5">
    <source>
        <dbReference type="EMBL" id="KAF3435238.1"/>
    </source>
</evidence>
<comment type="caution">
    <text evidence="5">The sequence shown here is derived from an EMBL/GenBank/DDBJ whole genome shotgun (WGS) entry which is preliminary data.</text>
</comment>
<keyword evidence="6" id="KW-1185">Reference proteome</keyword>
<dbReference type="Gene3D" id="3.90.870.10">
    <property type="entry name" value="DHBP synthase"/>
    <property type="match status" value="1"/>
</dbReference>
<dbReference type="PANTHER" id="PTHR34677:SF3">
    <property type="entry name" value="BACTERIAL IG-LIKE DOMAIN-CONTAINING PROTEIN"/>
    <property type="match status" value="1"/>
</dbReference>
<dbReference type="InterPro" id="IPR017945">
    <property type="entry name" value="DHBP_synth_RibB-like_a/b_dom"/>
</dbReference>
<feature type="transmembrane region" description="Helical" evidence="3">
    <location>
        <begin position="1243"/>
        <end position="1260"/>
    </location>
</feature>
<dbReference type="SUPFAM" id="SSF55821">
    <property type="entry name" value="YrdC/RibB"/>
    <property type="match status" value="1"/>
</dbReference>
<evidence type="ECO:0000256" key="3">
    <source>
        <dbReference type="SAM" id="Phobius"/>
    </source>
</evidence>
<feature type="transmembrane region" description="Helical" evidence="3">
    <location>
        <begin position="773"/>
        <end position="798"/>
    </location>
</feature>
<reference evidence="5" key="1">
    <citation type="submission" date="2020-03" db="EMBL/GenBank/DDBJ databases">
        <title>A high-quality chromosome-level genome assembly of a woody plant with both climbing and erect habits, Rhamnella rubrinervis.</title>
        <authorList>
            <person name="Lu Z."/>
            <person name="Yang Y."/>
            <person name="Zhu X."/>
            <person name="Sun Y."/>
        </authorList>
    </citation>
    <scope>NUCLEOTIDE SEQUENCE</scope>
    <source>
        <strain evidence="5">BYM</strain>
        <tissue evidence="5">Leaf</tissue>
    </source>
</reference>
<name>A0A8K0GSE5_9ROSA</name>
<gene>
    <name evidence="5" type="ORF">FNV43_RR22325</name>
</gene>
<accession>A0A8K0GSE5</accession>
<feature type="transmembrane region" description="Helical" evidence="3">
    <location>
        <begin position="1022"/>
        <end position="1040"/>
    </location>
</feature>
<dbReference type="OrthoDB" id="1936312at2759"/>
<evidence type="ECO:0000256" key="2">
    <source>
        <dbReference type="SAM" id="MobiDB-lite"/>
    </source>
</evidence>
<evidence type="ECO:0000256" key="1">
    <source>
        <dbReference type="ARBA" id="ARBA00015492"/>
    </source>
</evidence>
<proteinExistence type="predicted"/>
<dbReference type="EMBL" id="VOIH02000010">
    <property type="protein sequence ID" value="KAF3435238.1"/>
    <property type="molecule type" value="Genomic_DNA"/>
</dbReference>
<keyword evidence="3" id="KW-0812">Transmembrane</keyword>
<evidence type="ECO:0000259" key="4">
    <source>
        <dbReference type="PROSITE" id="PS51163"/>
    </source>
</evidence>
<protein>
    <recommendedName>
        <fullName evidence="1">Threonylcarbamoyl-AMP synthase</fullName>
    </recommendedName>
</protein>
<feature type="transmembrane region" description="Helical" evidence="3">
    <location>
        <begin position="1052"/>
        <end position="1081"/>
    </location>
</feature>
<dbReference type="Pfam" id="PF01300">
    <property type="entry name" value="Sua5_yciO_yrdC"/>
    <property type="match status" value="1"/>
</dbReference>
<organism evidence="5 6">
    <name type="scientific">Rhamnella rubrinervis</name>
    <dbReference type="NCBI Taxonomy" id="2594499"/>
    <lineage>
        <taxon>Eukaryota</taxon>
        <taxon>Viridiplantae</taxon>
        <taxon>Streptophyta</taxon>
        <taxon>Embryophyta</taxon>
        <taxon>Tracheophyta</taxon>
        <taxon>Spermatophyta</taxon>
        <taxon>Magnoliopsida</taxon>
        <taxon>eudicotyledons</taxon>
        <taxon>Gunneridae</taxon>
        <taxon>Pentapetalae</taxon>
        <taxon>rosids</taxon>
        <taxon>fabids</taxon>
        <taxon>Rosales</taxon>
        <taxon>Rhamnaceae</taxon>
        <taxon>rhamnoid group</taxon>
        <taxon>Rhamneae</taxon>
        <taxon>Rhamnella</taxon>
    </lineage>
</organism>
<dbReference type="InterPro" id="IPR006070">
    <property type="entry name" value="Sua5-like_dom"/>
</dbReference>
<feature type="region of interest" description="Disordered" evidence="2">
    <location>
        <begin position="1401"/>
        <end position="1454"/>
    </location>
</feature>
<dbReference type="Proteomes" id="UP000796880">
    <property type="component" value="Unassembled WGS sequence"/>
</dbReference>
<dbReference type="GO" id="GO:0003725">
    <property type="term" value="F:double-stranded RNA binding"/>
    <property type="evidence" value="ECO:0007669"/>
    <property type="project" value="InterPro"/>
</dbReference>